<dbReference type="Proteomes" id="UP001069145">
    <property type="component" value="Unassembled WGS sequence"/>
</dbReference>
<feature type="binding site" evidence="9">
    <location>
        <position position="43"/>
    </location>
    <ligand>
        <name>substrate</name>
    </ligand>
</feature>
<comment type="function">
    <text evidence="9">Reversibly transfers an adenylyl group from ATP to 4'-phosphopantetheine, yielding dephospho-CoA (dPCoA) and pyrophosphate.</text>
</comment>
<comment type="cofactor">
    <cofactor evidence="9">
        <name>Mg(2+)</name>
        <dbReference type="ChEBI" id="CHEBI:18420"/>
    </cofactor>
</comment>
<evidence type="ECO:0000256" key="9">
    <source>
        <dbReference type="HAMAP-Rule" id="MF_00151"/>
    </source>
</evidence>
<dbReference type="InterPro" id="IPR004821">
    <property type="entry name" value="Cyt_trans-like"/>
</dbReference>
<keyword evidence="2 9" id="KW-0808">Transferase</keyword>
<keyword evidence="3 9" id="KW-0548">Nucleotidyltransferase</keyword>
<evidence type="ECO:0000256" key="5">
    <source>
        <dbReference type="ARBA" id="ARBA00022840"/>
    </source>
</evidence>
<dbReference type="GO" id="GO:0015937">
    <property type="term" value="P:coenzyme A biosynthetic process"/>
    <property type="evidence" value="ECO:0007669"/>
    <property type="project" value="UniProtKB-UniRule"/>
</dbReference>
<dbReference type="GO" id="GO:0004595">
    <property type="term" value="F:pantetheine-phosphate adenylyltransferase activity"/>
    <property type="evidence" value="ECO:0007669"/>
    <property type="project" value="UniProtKB-UniRule"/>
</dbReference>
<evidence type="ECO:0000313" key="13">
    <source>
        <dbReference type="Proteomes" id="UP000594771"/>
    </source>
</evidence>
<feature type="binding site" evidence="9">
    <location>
        <position position="11"/>
    </location>
    <ligand>
        <name>substrate</name>
    </ligand>
</feature>
<evidence type="ECO:0000259" key="10">
    <source>
        <dbReference type="Pfam" id="PF01467"/>
    </source>
</evidence>
<organism evidence="12 13">
    <name type="scientific">Aerococcus urinae</name>
    <dbReference type="NCBI Taxonomy" id="1376"/>
    <lineage>
        <taxon>Bacteria</taxon>
        <taxon>Bacillati</taxon>
        <taxon>Bacillota</taxon>
        <taxon>Bacilli</taxon>
        <taxon>Lactobacillales</taxon>
        <taxon>Aerococcaceae</taxon>
        <taxon>Aerococcus</taxon>
    </lineage>
</organism>
<proteinExistence type="inferred from homology"/>
<dbReference type="GO" id="GO:0005737">
    <property type="term" value="C:cytoplasm"/>
    <property type="evidence" value="ECO:0007669"/>
    <property type="project" value="UniProtKB-SubCell"/>
</dbReference>
<feature type="binding site" evidence="9">
    <location>
        <position position="101"/>
    </location>
    <ligand>
        <name>ATP</name>
        <dbReference type="ChEBI" id="CHEBI:30616"/>
    </ligand>
</feature>
<protein>
    <recommendedName>
        <fullName evidence="9">Phosphopantetheine adenylyltransferase</fullName>
        <ecNumber evidence="9">2.7.7.3</ecNumber>
    </recommendedName>
    <alternativeName>
        <fullName evidence="9">Dephospho-CoA pyrophosphorylase</fullName>
    </alternativeName>
    <alternativeName>
        <fullName evidence="9">Pantetheine-phosphate adenylyltransferase</fullName>
        <shortName evidence="9">PPAT</shortName>
    </alternativeName>
</protein>
<comment type="pathway">
    <text evidence="9">Cofactor biosynthesis; coenzyme A biosynthesis; CoA from (R)-pantothenate: step 4/5.</text>
</comment>
<dbReference type="Pfam" id="PF01467">
    <property type="entry name" value="CTP_transf_like"/>
    <property type="match status" value="1"/>
</dbReference>
<comment type="subcellular location">
    <subcellularLocation>
        <location evidence="9">Cytoplasm</location>
    </subcellularLocation>
</comment>
<evidence type="ECO:0000313" key="14">
    <source>
        <dbReference type="Proteomes" id="UP001069145"/>
    </source>
</evidence>
<dbReference type="GO" id="GO:0005524">
    <property type="term" value="F:ATP binding"/>
    <property type="evidence" value="ECO:0007669"/>
    <property type="project" value="UniProtKB-KW"/>
</dbReference>
<keyword evidence="4 9" id="KW-0547">Nucleotide-binding</keyword>
<evidence type="ECO:0000256" key="6">
    <source>
        <dbReference type="ARBA" id="ARBA00022842"/>
    </source>
</evidence>
<feature type="binding site" evidence="9">
    <location>
        <position position="90"/>
    </location>
    <ligand>
        <name>substrate</name>
    </ligand>
</feature>
<dbReference type="KEGG" id="aun:AWM73_01700"/>
<dbReference type="RefSeq" id="WP_060777799.1">
    <property type="nucleotide sequence ID" value="NZ_CAJHLF010000001.1"/>
</dbReference>
<evidence type="ECO:0000256" key="1">
    <source>
        <dbReference type="ARBA" id="ARBA00022490"/>
    </source>
</evidence>
<evidence type="ECO:0000313" key="11">
    <source>
        <dbReference type="EMBL" id="MCY3053661.1"/>
    </source>
</evidence>
<dbReference type="EMBL" id="JAOTML010000007">
    <property type="protein sequence ID" value="MCY3053661.1"/>
    <property type="molecule type" value="Genomic_DNA"/>
</dbReference>
<reference evidence="11" key="2">
    <citation type="submission" date="2022-09" db="EMBL/GenBank/DDBJ databases">
        <title>Aerococcus urinae taxonomy study.</title>
        <authorList>
            <person name="Christensen J."/>
            <person name="Senneby E."/>
        </authorList>
    </citation>
    <scope>NUCLEOTIDE SEQUENCE</scope>
    <source>
        <strain evidence="11">NLD-066-U95</strain>
    </source>
</reference>
<dbReference type="Gene3D" id="3.40.50.620">
    <property type="entry name" value="HUPs"/>
    <property type="match status" value="1"/>
</dbReference>
<feature type="binding site" evidence="9">
    <location>
        <position position="19"/>
    </location>
    <ligand>
        <name>ATP</name>
        <dbReference type="ChEBI" id="CHEBI:30616"/>
    </ligand>
</feature>
<keyword evidence="7 9" id="KW-0173">Coenzyme A biosynthesis</keyword>
<keyword evidence="1 9" id="KW-0963">Cytoplasm</keyword>
<dbReference type="NCBIfam" id="TIGR00125">
    <property type="entry name" value="cyt_tran_rel"/>
    <property type="match status" value="1"/>
</dbReference>
<dbReference type="Proteomes" id="UP000594771">
    <property type="component" value="Chromosome"/>
</dbReference>
<dbReference type="SUPFAM" id="SSF52374">
    <property type="entry name" value="Nucleotidylyl transferase"/>
    <property type="match status" value="1"/>
</dbReference>
<dbReference type="InterPro" id="IPR001980">
    <property type="entry name" value="PPAT"/>
</dbReference>
<comment type="subunit">
    <text evidence="9">Homohexamer.</text>
</comment>
<reference evidence="12 13" key="1">
    <citation type="submission" date="2020-12" db="EMBL/GenBank/DDBJ databases">
        <title>FDA dAtabase for Regulatory Grade micrObial Sequences (FDA-ARGOS): Supporting development and validation of Infectious Disease Dx tests.</title>
        <authorList>
            <person name="Sproer C."/>
            <person name="Gronow S."/>
            <person name="Severitt S."/>
            <person name="Schroder I."/>
            <person name="Tallon L."/>
            <person name="Sadzewicz L."/>
            <person name="Zhao X."/>
            <person name="Boylan J."/>
            <person name="Ott S."/>
            <person name="Bowen H."/>
            <person name="Vavikolanu K."/>
            <person name="Mehta A."/>
            <person name="Aluvathingal J."/>
            <person name="Nadendla S."/>
            <person name="Lowell S."/>
            <person name="Myers T."/>
            <person name="Yan Y."/>
            <person name="Sichtig H."/>
        </authorList>
    </citation>
    <scope>NUCLEOTIDE SEQUENCE [LARGE SCALE GENOMIC DNA]</scope>
    <source>
        <strain evidence="12 13">FDAARGOS_911</strain>
    </source>
</reference>
<comment type="catalytic activity">
    <reaction evidence="8 9">
        <text>(R)-4'-phosphopantetheine + ATP + H(+) = 3'-dephospho-CoA + diphosphate</text>
        <dbReference type="Rhea" id="RHEA:19801"/>
        <dbReference type="ChEBI" id="CHEBI:15378"/>
        <dbReference type="ChEBI" id="CHEBI:30616"/>
        <dbReference type="ChEBI" id="CHEBI:33019"/>
        <dbReference type="ChEBI" id="CHEBI:57328"/>
        <dbReference type="ChEBI" id="CHEBI:61723"/>
        <dbReference type="EC" id="2.7.7.3"/>
    </reaction>
</comment>
<gene>
    <name evidence="9 12" type="primary">coaD</name>
    <name evidence="12" type="ORF">I6G68_08355</name>
    <name evidence="11" type="ORF">ODY43_06635</name>
</gene>
<evidence type="ECO:0000256" key="4">
    <source>
        <dbReference type="ARBA" id="ARBA00022741"/>
    </source>
</evidence>
<dbReference type="PANTHER" id="PTHR21342">
    <property type="entry name" value="PHOSPHOPANTETHEINE ADENYLYLTRANSFERASE"/>
    <property type="match status" value="1"/>
</dbReference>
<name>A0A0X8FDF2_9LACT</name>
<keyword evidence="5 9" id="KW-0067">ATP-binding</keyword>
<dbReference type="GeneID" id="35767401"/>
<sequence length="167" mass="18388">MGIRNALYAGSFDPMTKGHVDMIERASRIFDTLYVAVAVNTTKQALFSNEEKLALAKEALAGLDNVEVMRLTGGLTIDLAKSLNCCALIRGVRNVKDFEYETNIALMNKLQADDVETLLMLSDEKYRFVSSSLIKETAYFGGDVSALVPECVNQAIIAKFKKTHGKD</sequence>
<dbReference type="PANTHER" id="PTHR21342:SF1">
    <property type="entry name" value="PHOSPHOPANTETHEINE ADENYLYLTRANSFERASE"/>
    <property type="match status" value="1"/>
</dbReference>
<evidence type="ECO:0000256" key="2">
    <source>
        <dbReference type="ARBA" id="ARBA00022679"/>
    </source>
</evidence>
<dbReference type="EMBL" id="CP065662">
    <property type="protein sequence ID" value="QPS01368.1"/>
    <property type="molecule type" value="Genomic_DNA"/>
</dbReference>
<evidence type="ECO:0000256" key="8">
    <source>
        <dbReference type="ARBA" id="ARBA00029346"/>
    </source>
</evidence>
<evidence type="ECO:0000256" key="7">
    <source>
        <dbReference type="ARBA" id="ARBA00022993"/>
    </source>
</evidence>
<feature type="binding site" evidence="9">
    <location>
        <position position="76"/>
    </location>
    <ligand>
        <name>substrate</name>
    </ligand>
</feature>
<dbReference type="HAMAP" id="MF_00151">
    <property type="entry name" value="PPAT_bact"/>
    <property type="match status" value="1"/>
</dbReference>
<dbReference type="OrthoDB" id="9806661at2"/>
<feature type="binding site" evidence="9">
    <location>
        <begin position="11"/>
        <end position="12"/>
    </location>
    <ligand>
        <name>ATP</name>
        <dbReference type="ChEBI" id="CHEBI:30616"/>
    </ligand>
</feature>
<dbReference type="AlphaFoldDB" id="A0A0X8FDF2"/>
<dbReference type="NCBIfam" id="TIGR01510">
    <property type="entry name" value="coaD_prev_kdtB"/>
    <property type="match status" value="1"/>
</dbReference>
<evidence type="ECO:0000256" key="3">
    <source>
        <dbReference type="ARBA" id="ARBA00022695"/>
    </source>
</evidence>
<feature type="domain" description="Cytidyltransferase-like" evidence="10">
    <location>
        <begin position="7"/>
        <end position="136"/>
    </location>
</feature>
<evidence type="ECO:0000313" key="12">
    <source>
        <dbReference type="EMBL" id="QPS01368.1"/>
    </source>
</evidence>
<dbReference type="PRINTS" id="PR01020">
    <property type="entry name" value="LPSBIOSNTHSS"/>
</dbReference>
<feature type="binding site" evidence="9">
    <location>
        <begin position="126"/>
        <end position="132"/>
    </location>
    <ligand>
        <name>ATP</name>
        <dbReference type="ChEBI" id="CHEBI:30616"/>
    </ligand>
</feature>
<dbReference type="CDD" id="cd02163">
    <property type="entry name" value="PPAT"/>
    <property type="match status" value="1"/>
</dbReference>
<feature type="site" description="Transition state stabilizer" evidence="9">
    <location>
        <position position="19"/>
    </location>
</feature>
<dbReference type="UniPathway" id="UPA00241">
    <property type="reaction ID" value="UER00355"/>
</dbReference>
<keyword evidence="6 9" id="KW-0460">Magnesium</keyword>
<dbReference type="InterPro" id="IPR014729">
    <property type="entry name" value="Rossmann-like_a/b/a_fold"/>
</dbReference>
<feature type="binding site" evidence="9">
    <location>
        <begin position="91"/>
        <end position="93"/>
    </location>
    <ligand>
        <name>ATP</name>
        <dbReference type="ChEBI" id="CHEBI:30616"/>
    </ligand>
</feature>
<accession>A0A0X8FDF2</accession>
<comment type="similarity">
    <text evidence="9">Belongs to the bacterial CoaD family.</text>
</comment>
<keyword evidence="14" id="KW-1185">Reference proteome</keyword>
<dbReference type="EC" id="2.7.7.3" evidence="9"/>